<evidence type="ECO:0000313" key="12">
    <source>
        <dbReference type="EMBL" id="MBL6446336.1"/>
    </source>
</evidence>
<dbReference type="Pfam" id="PF00593">
    <property type="entry name" value="TonB_dep_Rec_b-barrel"/>
    <property type="match status" value="1"/>
</dbReference>
<feature type="domain" description="TonB-dependent receptor-like beta-barrel" evidence="10">
    <location>
        <begin position="468"/>
        <end position="780"/>
    </location>
</feature>
<name>A0A937G0N2_9BACT</name>
<dbReference type="InterPro" id="IPR012910">
    <property type="entry name" value="Plug_dom"/>
</dbReference>
<evidence type="ECO:0000256" key="3">
    <source>
        <dbReference type="ARBA" id="ARBA00022452"/>
    </source>
</evidence>
<dbReference type="Pfam" id="PF07715">
    <property type="entry name" value="Plug"/>
    <property type="match status" value="1"/>
</dbReference>
<organism evidence="12 13">
    <name type="scientific">Fulvivirga marina</name>
    <dbReference type="NCBI Taxonomy" id="2494733"/>
    <lineage>
        <taxon>Bacteria</taxon>
        <taxon>Pseudomonadati</taxon>
        <taxon>Bacteroidota</taxon>
        <taxon>Cytophagia</taxon>
        <taxon>Cytophagales</taxon>
        <taxon>Fulvivirgaceae</taxon>
        <taxon>Fulvivirga</taxon>
    </lineage>
</organism>
<dbReference type="Gene3D" id="2.170.130.10">
    <property type="entry name" value="TonB-dependent receptor, plug domain"/>
    <property type="match status" value="1"/>
</dbReference>
<keyword evidence="6 8" id="KW-0472">Membrane</keyword>
<evidence type="ECO:0000256" key="7">
    <source>
        <dbReference type="ARBA" id="ARBA00023237"/>
    </source>
</evidence>
<keyword evidence="2 8" id="KW-0813">Transport</keyword>
<sequence length="1030" mass="113473">MKNLNPLKVIILLACLWAPIVLYGQDRQVSGKVLDTETNTALPGVSIIVKGTSTGTTTDIDGNYSLQVPEENTTLIFSFIGYATEEINIQNRSVVDVSLTTDVTALSEVVVIGYGEQQKSLLTGAISSIEAEQITNTSTLRVEQALQGRTAGVNVLANSGSPGSGLKVRIRGTGSNGDSGPLYIVDGIRTGGIEYLDPSEIASIEVLKDAASAAIYGAEGANGVVLISTKTGKAGKPQINYNFQYGIQTVGDRMEMMNAQQYAEYLNEAGASGTLPDPADFQGVKGTDWLDELFESAPLQKHSLNLSGGSENSTYLVGGSFYTQDGVAGGDKAQFDRYTARLNSDHQVKDWLKVGNRLSYSHFKRSTIAEDDEFGSVVGNAILMDPTTPVIYTDGLPAHAQAALDAGETLTKDDDGNYYGISRYVQGEIGNPLAMIQNTRGEIVQDKIVGNIYAELTPIKHIKFTSRFGIDAAFQLNHEWFPSYYFSNERKNNTPTVRDNNEKWFTTQWENFATYTNSIAEHDFSILLGTSAINTVYNKLNGSGGPMFDEDDKFAYYDYIPDESDRIGSTREDKSLLSYFGRVSYTFSDKYLLNATFRYDGSSLLPDGNRWDLFPSVSAGWVVSAEDFFPEAFINFLKVRASWGENGNLRSLTPGQYASIITTQGIRYPTGTGGFYVGAEPDFLPNPDLVWETSEQIDLGLDFGLLDDQLRVTVDYYNKTTKGLLTASTPPHYIGNDGATVNGGDVRNKGFEFEVAYSKSAGDFYYEISANMTTVDNEVVYLNPLVPDKIQGAGVGTGWTASYFEEGLPIWYFRGYKTDGIFQNQEQIDNYISQNGITEYSPVPGDPVVMDINNDGRITPEDQTYIGDPHPDFLYGGRVNVGYKGFDLTVFLQGSKGNDILMGFNRTDRGTVNKPEFFYKDRWTGEGSTNDWFAADTDNPYVYNSDLMVFNGSYARIKQLQLGYTLPENLINRLKFNSVRVYVSLEDYFTFTKYPGLDPEAGSNDDNSQGIDRGVYPIPKKFMTGLSLSF</sequence>
<keyword evidence="12" id="KW-0675">Receptor</keyword>
<keyword evidence="7 8" id="KW-0998">Cell outer membrane</keyword>
<evidence type="ECO:0000256" key="4">
    <source>
        <dbReference type="ARBA" id="ARBA00022692"/>
    </source>
</evidence>
<dbReference type="Gene3D" id="2.40.170.20">
    <property type="entry name" value="TonB-dependent receptor, beta-barrel domain"/>
    <property type="match status" value="1"/>
</dbReference>
<proteinExistence type="inferred from homology"/>
<evidence type="ECO:0000313" key="13">
    <source>
        <dbReference type="Proteomes" id="UP000614216"/>
    </source>
</evidence>
<evidence type="ECO:0000256" key="1">
    <source>
        <dbReference type="ARBA" id="ARBA00004571"/>
    </source>
</evidence>
<dbReference type="InterPro" id="IPR036942">
    <property type="entry name" value="Beta-barrel_TonB_sf"/>
</dbReference>
<evidence type="ECO:0000256" key="8">
    <source>
        <dbReference type="PROSITE-ProRule" id="PRU01360"/>
    </source>
</evidence>
<feature type="domain" description="TonB-dependent receptor plug" evidence="11">
    <location>
        <begin position="122"/>
        <end position="224"/>
    </location>
</feature>
<dbReference type="EMBL" id="JAEUGD010000023">
    <property type="protein sequence ID" value="MBL6446336.1"/>
    <property type="molecule type" value="Genomic_DNA"/>
</dbReference>
<dbReference type="SUPFAM" id="SSF49464">
    <property type="entry name" value="Carboxypeptidase regulatory domain-like"/>
    <property type="match status" value="1"/>
</dbReference>
<evidence type="ECO:0000256" key="6">
    <source>
        <dbReference type="ARBA" id="ARBA00023136"/>
    </source>
</evidence>
<dbReference type="Pfam" id="PF13715">
    <property type="entry name" value="CarbopepD_reg_2"/>
    <property type="match status" value="1"/>
</dbReference>
<evidence type="ECO:0000259" key="11">
    <source>
        <dbReference type="Pfam" id="PF07715"/>
    </source>
</evidence>
<dbReference type="PROSITE" id="PS52016">
    <property type="entry name" value="TONB_DEPENDENT_REC_3"/>
    <property type="match status" value="1"/>
</dbReference>
<dbReference type="InterPro" id="IPR000531">
    <property type="entry name" value="Beta-barrel_TonB"/>
</dbReference>
<dbReference type="SUPFAM" id="SSF56935">
    <property type="entry name" value="Porins"/>
    <property type="match status" value="1"/>
</dbReference>
<dbReference type="InterPro" id="IPR023997">
    <property type="entry name" value="TonB-dep_OMP_SusC/RagA_CS"/>
</dbReference>
<dbReference type="InterPro" id="IPR037066">
    <property type="entry name" value="Plug_dom_sf"/>
</dbReference>
<keyword evidence="5 9" id="KW-0798">TonB box</keyword>
<accession>A0A937G0N2</accession>
<dbReference type="FunFam" id="2.60.40.1120:FF:000003">
    <property type="entry name" value="Outer membrane protein Omp121"/>
    <property type="match status" value="1"/>
</dbReference>
<dbReference type="InterPro" id="IPR008969">
    <property type="entry name" value="CarboxyPept-like_regulatory"/>
</dbReference>
<comment type="similarity">
    <text evidence="8 9">Belongs to the TonB-dependent receptor family.</text>
</comment>
<reference evidence="12" key="1">
    <citation type="submission" date="2021-01" db="EMBL/GenBank/DDBJ databases">
        <title>Fulvivirga kasyanovii gen. nov., sp nov., a novel member of the phylum Bacteroidetes isolated from seawater in a mussel farm.</title>
        <authorList>
            <person name="Zhao L.-H."/>
            <person name="Wang Z.-J."/>
        </authorList>
    </citation>
    <scope>NUCLEOTIDE SEQUENCE</scope>
    <source>
        <strain evidence="12">29W222</strain>
    </source>
</reference>
<dbReference type="GO" id="GO:0009279">
    <property type="term" value="C:cell outer membrane"/>
    <property type="evidence" value="ECO:0007669"/>
    <property type="project" value="UniProtKB-SubCell"/>
</dbReference>
<dbReference type="InterPro" id="IPR023996">
    <property type="entry name" value="TonB-dep_OMP_SusC/RagA"/>
</dbReference>
<dbReference type="Gene3D" id="2.60.40.1120">
    <property type="entry name" value="Carboxypeptidase-like, regulatory domain"/>
    <property type="match status" value="1"/>
</dbReference>
<dbReference type="NCBIfam" id="TIGR04056">
    <property type="entry name" value="OMP_RagA_SusC"/>
    <property type="match status" value="1"/>
</dbReference>
<evidence type="ECO:0000259" key="10">
    <source>
        <dbReference type="Pfam" id="PF00593"/>
    </source>
</evidence>
<protein>
    <submittedName>
        <fullName evidence="12">TonB-dependent receptor</fullName>
    </submittedName>
</protein>
<evidence type="ECO:0000256" key="9">
    <source>
        <dbReference type="RuleBase" id="RU003357"/>
    </source>
</evidence>
<dbReference type="NCBIfam" id="TIGR04057">
    <property type="entry name" value="SusC_RagA_signa"/>
    <property type="match status" value="1"/>
</dbReference>
<comment type="subcellular location">
    <subcellularLocation>
        <location evidence="1 8">Cell outer membrane</location>
        <topology evidence="1 8">Multi-pass membrane protein</topology>
    </subcellularLocation>
</comment>
<dbReference type="RefSeq" id="WP_202855871.1">
    <property type="nucleotide sequence ID" value="NZ_JAEUGD010000023.1"/>
</dbReference>
<gene>
    <name evidence="12" type="ORF">JMN32_08455</name>
</gene>
<keyword evidence="4 8" id="KW-0812">Transmembrane</keyword>
<keyword evidence="3 8" id="KW-1134">Transmembrane beta strand</keyword>
<comment type="caution">
    <text evidence="12">The sequence shown here is derived from an EMBL/GenBank/DDBJ whole genome shotgun (WGS) entry which is preliminary data.</text>
</comment>
<dbReference type="Proteomes" id="UP000614216">
    <property type="component" value="Unassembled WGS sequence"/>
</dbReference>
<dbReference type="AlphaFoldDB" id="A0A937G0N2"/>
<evidence type="ECO:0000256" key="2">
    <source>
        <dbReference type="ARBA" id="ARBA00022448"/>
    </source>
</evidence>
<evidence type="ECO:0000256" key="5">
    <source>
        <dbReference type="ARBA" id="ARBA00023077"/>
    </source>
</evidence>
<dbReference type="InterPro" id="IPR039426">
    <property type="entry name" value="TonB-dep_rcpt-like"/>
</dbReference>
<keyword evidence="13" id="KW-1185">Reference proteome</keyword>